<dbReference type="Pfam" id="PF21986">
    <property type="entry name" value="AH_C"/>
    <property type="match status" value="1"/>
</dbReference>
<protein>
    <submittedName>
        <fullName evidence="2">Gamma-glutamylcyclotransferase</fullName>
    </submittedName>
</protein>
<gene>
    <name evidence="2" type="ORF">KGQ19_14695</name>
</gene>
<dbReference type="InterPro" id="IPR036568">
    <property type="entry name" value="GGCT-like_sf"/>
</dbReference>
<sequence length="129" mass="14173">MTLMFLNGAAMRGGPLNHLLKDSPLVGVVRTAAKYRFYSVGDAFPAIEAVQSGGVSVVGELYDVPWDVLERSLLPAEPEELELGVIELEDGGGTLSMVRRRAYTEPHTYRDISHHADWRAYKASLEAAQ</sequence>
<accession>A0ABS5KPY0</accession>
<evidence type="ECO:0000313" key="3">
    <source>
        <dbReference type="Proteomes" id="UP000730482"/>
    </source>
</evidence>
<evidence type="ECO:0000259" key="1">
    <source>
        <dbReference type="Pfam" id="PF21986"/>
    </source>
</evidence>
<dbReference type="EMBL" id="JAAFYZ010000041">
    <property type="protein sequence ID" value="MBS2548113.1"/>
    <property type="molecule type" value="Genomic_DNA"/>
</dbReference>
<comment type="caution">
    <text evidence="2">The sequence shown here is derived from an EMBL/GenBank/DDBJ whole genome shotgun (WGS) entry which is preliminary data.</text>
</comment>
<dbReference type="Gene3D" id="3.10.490.10">
    <property type="entry name" value="Gamma-glutamyl cyclotransferase-like"/>
    <property type="match status" value="1"/>
</dbReference>
<dbReference type="InterPro" id="IPR053844">
    <property type="entry name" value="AH_C"/>
</dbReference>
<dbReference type="RefSeq" id="WP_212009686.1">
    <property type="nucleotide sequence ID" value="NZ_JAAFYZ010000041.1"/>
</dbReference>
<keyword evidence="3" id="KW-1185">Reference proteome</keyword>
<dbReference type="SUPFAM" id="SSF110857">
    <property type="entry name" value="Gamma-glutamyl cyclotransferase-like"/>
    <property type="match status" value="1"/>
</dbReference>
<feature type="domain" description="Allophanate hydrolase C-terminal" evidence="1">
    <location>
        <begin position="4"/>
        <end position="122"/>
    </location>
</feature>
<dbReference type="Proteomes" id="UP000730482">
    <property type="component" value="Unassembled WGS sequence"/>
</dbReference>
<organism evidence="2 3">
    <name type="scientific">Catenulispora pinistramenti</name>
    <dbReference type="NCBI Taxonomy" id="2705254"/>
    <lineage>
        <taxon>Bacteria</taxon>
        <taxon>Bacillati</taxon>
        <taxon>Actinomycetota</taxon>
        <taxon>Actinomycetes</taxon>
        <taxon>Catenulisporales</taxon>
        <taxon>Catenulisporaceae</taxon>
        <taxon>Catenulispora</taxon>
    </lineage>
</organism>
<reference evidence="2 3" key="1">
    <citation type="submission" date="2020-02" db="EMBL/GenBank/DDBJ databases">
        <title>Acidophilic actinobacteria isolated from forest soil.</title>
        <authorList>
            <person name="Golinska P."/>
        </authorList>
    </citation>
    <scope>NUCLEOTIDE SEQUENCE [LARGE SCALE GENOMIC DNA]</scope>
    <source>
        <strain evidence="2 3">NL8</strain>
    </source>
</reference>
<evidence type="ECO:0000313" key="2">
    <source>
        <dbReference type="EMBL" id="MBS2548113.1"/>
    </source>
</evidence>
<proteinExistence type="predicted"/>
<name>A0ABS5KPY0_9ACTN</name>